<gene>
    <name evidence="2" type="ORF">SAMN05216167_1469</name>
</gene>
<dbReference type="Proteomes" id="UP000198598">
    <property type="component" value="Unassembled WGS sequence"/>
</dbReference>
<keyword evidence="3" id="KW-1185">Reference proteome</keyword>
<accession>A0A1I2HPB4</accession>
<dbReference type="AlphaFoldDB" id="A0A1I2HPB4"/>
<keyword evidence="1" id="KW-0472">Membrane</keyword>
<evidence type="ECO:0000313" key="2">
    <source>
        <dbReference type="EMBL" id="SFF31273.1"/>
    </source>
</evidence>
<protein>
    <submittedName>
        <fullName evidence="2">Uncharacterized protein</fullName>
    </submittedName>
</protein>
<sequence>MKKLFAGWTWQNLMAAVFAIGMLVYVAIKDIIQRHIISECYKVVTGTLTDTYYKRTGRFGTLDFRYKNRLVIKEYLSINDPNGYDIGDKYYVKISCENDTIIRVDWETPVSDSLSHNPPEGWPSDLIYSHWND</sequence>
<name>A0A1I2HPB4_9BACT</name>
<evidence type="ECO:0000313" key="3">
    <source>
        <dbReference type="Proteomes" id="UP000198598"/>
    </source>
</evidence>
<keyword evidence="1" id="KW-1133">Transmembrane helix</keyword>
<evidence type="ECO:0000256" key="1">
    <source>
        <dbReference type="SAM" id="Phobius"/>
    </source>
</evidence>
<dbReference type="RefSeq" id="WP_093835037.1">
    <property type="nucleotide sequence ID" value="NZ_FOLQ01000046.1"/>
</dbReference>
<reference evidence="2 3" key="1">
    <citation type="submission" date="2016-10" db="EMBL/GenBank/DDBJ databases">
        <authorList>
            <person name="de Groot N.N."/>
        </authorList>
    </citation>
    <scope>NUCLEOTIDE SEQUENCE [LARGE SCALE GENOMIC DNA]</scope>
    <source>
        <strain evidence="2 3">DSM 26130</strain>
    </source>
</reference>
<organism evidence="2 3">
    <name type="scientific">Spirosoma endophyticum</name>
    <dbReference type="NCBI Taxonomy" id="662367"/>
    <lineage>
        <taxon>Bacteria</taxon>
        <taxon>Pseudomonadati</taxon>
        <taxon>Bacteroidota</taxon>
        <taxon>Cytophagia</taxon>
        <taxon>Cytophagales</taxon>
        <taxon>Cytophagaceae</taxon>
        <taxon>Spirosoma</taxon>
    </lineage>
</organism>
<feature type="transmembrane region" description="Helical" evidence="1">
    <location>
        <begin position="12"/>
        <end position="28"/>
    </location>
</feature>
<proteinExistence type="predicted"/>
<dbReference type="EMBL" id="FOLQ01000046">
    <property type="protein sequence ID" value="SFF31273.1"/>
    <property type="molecule type" value="Genomic_DNA"/>
</dbReference>
<keyword evidence="1" id="KW-0812">Transmembrane</keyword>